<dbReference type="EMBL" id="JBJQOH010000008">
    <property type="protein sequence ID" value="KAL3675603.1"/>
    <property type="molecule type" value="Genomic_DNA"/>
</dbReference>
<dbReference type="Gene3D" id="3.30.430.10">
    <property type="entry name" value="Killer Toxin P4, subunit A"/>
    <property type="match status" value="1"/>
</dbReference>
<dbReference type="Proteomes" id="UP001633002">
    <property type="component" value="Unassembled WGS sequence"/>
</dbReference>
<dbReference type="SUPFAM" id="SSF55221">
    <property type="entry name" value="Yeast killer toxins"/>
    <property type="match status" value="1"/>
</dbReference>
<proteinExistence type="predicted"/>
<dbReference type="InterPro" id="IPR011329">
    <property type="entry name" value="Killer_tox_Kp4/SMK"/>
</dbReference>
<accession>A0ABD3G8Y4</accession>
<dbReference type="InterPro" id="IPR015131">
    <property type="entry name" value="Killer_tox_Kp4"/>
</dbReference>
<evidence type="ECO:0000256" key="1">
    <source>
        <dbReference type="SAM" id="SignalP"/>
    </source>
</evidence>
<gene>
    <name evidence="3" type="ORF">R1sor_025551</name>
</gene>
<reference evidence="3 4" key="1">
    <citation type="submission" date="2024-09" db="EMBL/GenBank/DDBJ databases">
        <title>Chromosome-scale assembly of Riccia sorocarpa.</title>
        <authorList>
            <person name="Paukszto L."/>
        </authorList>
    </citation>
    <scope>NUCLEOTIDE SEQUENCE [LARGE SCALE GENOMIC DNA]</scope>
    <source>
        <strain evidence="3">LP-2024</strain>
        <tissue evidence="3">Aerial parts of the thallus</tissue>
    </source>
</reference>
<protein>
    <recommendedName>
        <fullName evidence="2">Killer toxin Kp4 domain-containing protein</fullName>
    </recommendedName>
</protein>
<keyword evidence="4" id="KW-1185">Reference proteome</keyword>
<evidence type="ECO:0000259" key="2">
    <source>
        <dbReference type="Pfam" id="PF09044"/>
    </source>
</evidence>
<feature type="signal peptide" evidence="1">
    <location>
        <begin position="1"/>
        <end position="28"/>
    </location>
</feature>
<evidence type="ECO:0000313" key="3">
    <source>
        <dbReference type="EMBL" id="KAL3675603.1"/>
    </source>
</evidence>
<organism evidence="3 4">
    <name type="scientific">Riccia sorocarpa</name>
    <dbReference type="NCBI Taxonomy" id="122646"/>
    <lineage>
        <taxon>Eukaryota</taxon>
        <taxon>Viridiplantae</taxon>
        <taxon>Streptophyta</taxon>
        <taxon>Embryophyta</taxon>
        <taxon>Marchantiophyta</taxon>
        <taxon>Marchantiopsida</taxon>
        <taxon>Marchantiidae</taxon>
        <taxon>Marchantiales</taxon>
        <taxon>Ricciaceae</taxon>
        <taxon>Riccia</taxon>
    </lineage>
</organism>
<comment type="caution">
    <text evidence="3">The sequence shown here is derived from an EMBL/GenBank/DDBJ whole genome shotgun (WGS) entry which is preliminary data.</text>
</comment>
<evidence type="ECO:0000313" key="4">
    <source>
        <dbReference type="Proteomes" id="UP001633002"/>
    </source>
</evidence>
<feature type="domain" description="Killer toxin Kp4" evidence="2">
    <location>
        <begin position="18"/>
        <end position="127"/>
    </location>
</feature>
<name>A0ABD3G8Y4_9MARC</name>
<dbReference type="Pfam" id="PF09044">
    <property type="entry name" value="Kp4"/>
    <property type="match status" value="1"/>
</dbReference>
<sequence length="152" mass="16094">MDSTMRLKALGLLLTVLLLLSGATHSDALGINCRGSGFCASGSAHALSEINTQVQALNDGNIYPNGQHIACSGNICAFLQNVSGTKTAAQIKGYVRQLLDHGCTKCGSVPTEPGNNVDFGELTVNAVVLQTSKKFTHLYHYDSAFVFLTTMT</sequence>
<feature type="chain" id="PRO_5044814468" description="Killer toxin Kp4 domain-containing protein" evidence="1">
    <location>
        <begin position="29"/>
        <end position="152"/>
    </location>
</feature>
<dbReference type="AlphaFoldDB" id="A0ABD3G8Y4"/>
<keyword evidence="1" id="KW-0732">Signal</keyword>